<dbReference type="Proteomes" id="UP000602647">
    <property type="component" value="Unassembled WGS sequence"/>
</dbReference>
<dbReference type="EMBL" id="JACRYT010000014">
    <property type="protein sequence ID" value="MBC6680508.1"/>
    <property type="molecule type" value="Genomic_DNA"/>
</dbReference>
<evidence type="ECO:0000256" key="14">
    <source>
        <dbReference type="ARBA" id="ARBA00049255"/>
    </source>
</evidence>
<feature type="domain" description="FDX-ACB" evidence="18">
    <location>
        <begin position="715"/>
        <end position="808"/>
    </location>
</feature>
<comment type="cofactor">
    <cofactor evidence="15">
        <name>Mg(2+)</name>
        <dbReference type="ChEBI" id="CHEBI:18420"/>
    </cofactor>
    <text evidence="15">Binds 2 magnesium ions per tetramer.</text>
</comment>
<dbReference type="SUPFAM" id="SSF46955">
    <property type="entry name" value="Putative DNA-binding domain"/>
    <property type="match status" value="1"/>
</dbReference>
<dbReference type="FunFam" id="3.30.70.380:FF:000001">
    <property type="entry name" value="Phenylalanine--tRNA ligase beta subunit"/>
    <property type="match status" value="1"/>
</dbReference>
<dbReference type="InterPro" id="IPR045060">
    <property type="entry name" value="Phe-tRNA-ligase_IIc_bsu"/>
</dbReference>
<evidence type="ECO:0000256" key="13">
    <source>
        <dbReference type="ARBA" id="ARBA00023146"/>
    </source>
</evidence>
<dbReference type="PROSITE" id="PS51447">
    <property type="entry name" value="FDX_ACB"/>
    <property type="match status" value="1"/>
</dbReference>
<evidence type="ECO:0000256" key="11">
    <source>
        <dbReference type="ARBA" id="ARBA00022884"/>
    </source>
</evidence>
<comment type="catalytic activity">
    <reaction evidence="14 15">
        <text>tRNA(Phe) + L-phenylalanine + ATP = L-phenylalanyl-tRNA(Phe) + AMP + diphosphate + H(+)</text>
        <dbReference type="Rhea" id="RHEA:19413"/>
        <dbReference type="Rhea" id="RHEA-COMP:9668"/>
        <dbReference type="Rhea" id="RHEA-COMP:9699"/>
        <dbReference type="ChEBI" id="CHEBI:15378"/>
        <dbReference type="ChEBI" id="CHEBI:30616"/>
        <dbReference type="ChEBI" id="CHEBI:33019"/>
        <dbReference type="ChEBI" id="CHEBI:58095"/>
        <dbReference type="ChEBI" id="CHEBI:78442"/>
        <dbReference type="ChEBI" id="CHEBI:78531"/>
        <dbReference type="ChEBI" id="CHEBI:456215"/>
        <dbReference type="EC" id="6.1.1.20"/>
    </reaction>
</comment>
<proteinExistence type="inferred from homology"/>
<dbReference type="PROSITE" id="PS50886">
    <property type="entry name" value="TRBD"/>
    <property type="match status" value="1"/>
</dbReference>
<keyword evidence="13 15" id="KW-0030">Aminoacyl-tRNA synthetase</keyword>
<keyword evidence="21" id="KW-1185">Reference proteome</keyword>
<feature type="binding site" evidence="15">
    <location>
        <position position="478"/>
    </location>
    <ligand>
        <name>Mg(2+)</name>
        <dbReference type="ChEBI" id="CHEBI:18420"/>
        <note>shared with alpha subunit</note>
    </ligand>
</feature>
<feature type="domain" description="TRNA-binding" evidence="17">
    <location>
        <begin position="39"/>
        <end position="164"/>
    </location>
</feature>
<evidence type="ECO:0000256" key="7">
    <source>
        <dbReference type="ARBA" id="ARBA00022723"/>
    </source>
</evidence>
<name>A0A923NK08_9FIRM</name>
<keyword evidence="5 16" id="KW-0820">tRNA-binding</keyword>
<dbReference type="GO" id="GO:0140096">
    <property type="term" value="F:catalytic activity, acting on a protein"/>
    <property type="evidence" value="ECO:0007669"/>
    <property type="project" value="UniProtKB-ARBA"/>
</dbReference>
<keyword evidence="6 15" id="KW-0436">Ligase</keyword>
<dbReference type="GO" id="GO:0009328">
    <property type="term" value="C:phenylalanine-tRNA ligase complex"/>
    <property type="evidence" value="ECO:0007669"/>
    <property type="project" value="TreeGrafter"/>
</dbReference>
<feature type="binding site" evidence="15">
    <location>
        <position position="481"/>
    </location>
    <ligand>
        <name>Mg(2+)</name>
        <dbReference type="ChEBI" id="CHEBI:18420"/>
        <note>shared with alpha subunit</note>
    </ligand>
</feature>
<evidence type="ECO:0000256" key="8">
    <source>
        <dbReference type="ARBA" id="ARBA00022741"/>
    </source>
</evidence>
<dbReference type="NCBIfam" id="NF045760">
    <property type="entry name" value="YtpR"/>
    <property type="match status" value="1"/>
</dbReference>
<dbReference type="Pfam" id="PF01588">
    <property type="entry name" value="tRNA_bind"/>
    <property type="match status" value="1"/>
</dbReference>
<evidence type="ECO:0000259" key="19">
    <source>
        <dbReference type="PROSITE" id="PS51483"/>
    </source>
</evidence>
<dbReference type="PANTHER" id="PTHR10947">
    <property type="entry name" value="PHENYLALANYL-TRNA SYNTHETASE BETA CHAIN AND LEUCINE-RICH REPEAT-CONTAINING PROTEIN 47"/>
    <property type="match status" value="1"/>
</dbReference>
<dbReference type="HAMAP" id="MF_00283">
    <property type="entry name" value="Phe_tRNA_synth_beta1"/>
    <property type="match status" value="1"/>
</dbReference>
<evidence type="ECO:0000256" key="12">
    <source>
        <dbReference type="ARBA" id="ARBA00022917"/>
    </source>
</evidence>
<dbReference type="InterPro" id="IPR005121">
    <property type="entry name" value="Fdx_antiC-bd"/>
</dbReference>
<evidence type="ECO:0000313" key="20">
    <source>
        <dbReference type="EMBL" id="MBC6680508.1"/>
    </source>
</evidence>
<evidence type="ECO:0000256" key="10">
    <source>
        <dbReference type="ARBA" id="ARBA00022842"/>
    </source>
</evidence>
<reference evidence="20" key="1">
    <citation type="submission" date="2020-08" db="EMBL/GenBank/DDBJ databases">
        <title>Genome public.</title>
        <authorList>
            <person name="Liu C."/>
            <person name="Sun Q."/>
        </authorList>
    </citation>
    <scope>NUCLEOTIDE SEQUENCE</scope>
    <source>
        <strain evidence="20">BX12</strain>
    </source>
</reference>
<dbReference type="InterPro" id="IPR033714">
    <property type="entry name" value="tRNA_bind_bactPheRS"/>
</dbReference>
<comment type="subunit">
    <text evidence="3 15">Tetramer of two alpha and two beta subunits.</text>
</comment>
<keyword evidence="10 15" id="KW-0460">Magnesium</keyword>
<dbReference type="GO" id="GO:0000049">
    <property type="term" value="F:tRNA binding"/>
    <property type="evidence" value="ECO:0007669"/>
    <property type="project" value="UniProtKB-UniRule"/>
</dbReference>
<comment type="subcellular location">
    <subcellularLocation>
        <location evidence="1 15">Cytoplasm</location>
    </subcellularLocation>
</comment>
<dbReference type="InterPro" id="IPR002547">
    <property type="entry name" value="tRNA-bd_dom"/>
</dbReference>
<keyword evidence="11 16" id="KW-0694">RNA-binding</keyword>
<evidence type="ECO:0000313" key="21">
    <source>
        <dbReference type="Proteomes" id="UP000602647"/>
    </source>
</evidence>
<dbReference type="Gene3D" id="3.30.70.380">
    <property type="entry name" value="Ferrodoxin-fold anticodon-binding domain"/>
    <property type="match status" value="1"/>
</dbReference>
<dbReference type="Gene3D" id="3.50.40.10">
    <property type="entry name" value="Phenylalanyl-trna Synthetase, Chain B, domain 3"/>
    <property type="match status" value="1"/>
</dbReference>
<feature type="binding site" evidence="15">
    <location>
        <position position="472"/>
    </location>
    <ligand>
        <name>Mg(2+)</name>
        <dbReference type="ChEBI" id="CHEBI:18420"/>
        <note>shared with alpha subunit</note>
    </ligand>
</feature>
<comment type="similarity">
    <text evidence="2 15">Belongs to the phenylalanyl-tRNA synthetase beta subunit family. Type 1 subfamily.</text>
</comment>
<dbReference type="InterPro" id="IPR020825">
    <property type="entry name" value="Phe-tRNA_synthase-like_B3/B4"/>
</dbReference>
<dbReference type="AlphaFoldDB" id="A0A923NK08"/>
<dbReference type="SMART" id="SM00873">
    <property type="entry name" value="B3_4"/>
    <property type="match status" value="1"/>
</dbReference>
<dbReference type="CDD" id="cd00769">
    <property type="entry name" value="PheRS_beta_core"/>
    <property type="match status" value="1"/>
</dbReference>
<dbReference type="GO" id="GO:0004826">
    <property type="term" value="F:phenylalanine-tRNA ligase activity"/>
    <property type="evidence" value="ECO:0007669"/>
    <property type="project" value="UniProtKB-UniRule"/>
</dbReference>
<evidence type="ECO:0000256" key="4">
    <source>
        <dbReference type="ARBA" id="ARBA00022490"/>
    </source>
</evidence>
<dbReference type="NCBIfam" id="TIGR00472">
    <property type="entry name" value="pheT_bact"/>
    <property type="match status" value="1"/>
</dbReference>
<dbReference type="SMART" id="SM00874">
    <property type="entry name" value="B5"/>
    <property type="match status" value="1"/>
</dbReference>
<dbReference type="Pfam" id="PF17759">
    <property type="entry name" value="tRNA_synthFbeta"/>
    <property type="match status" value="1"/>
</dbReference>
<dbReference type="GO" id="GO:0005524">
    <property type="term" value="F:ATP binding"/>
    <property type="evidence" value="ECO:0007669"/>
    <property type="project" value="UniProtKB-UniRule"/>
</dbReference>
<evidence type="ECO:0000259" key="17">
    <source>
        <dbReference type="PROSITE" id="PS50886"/>
    </source>
</evidence>
<dbReference type="Gene3D" id="3.30.56.10">
    <property type="match status" value="2"/>
</dbReference>
<feature type="binding site" evidence="15">
    <location>
        <position position="482"/>
    </location>
    <ligand>
        <name>Mg(2+)</name>
        <dbReference type="ChEBI" id="CHEBI:18420"/>
        <note>shared with alpha subunit</note>
    </ligand>
</feature>
<dbReference type="InterPro" id="IPR005147">
    <property type="entry name" value="tRNA_synthase_B5-dom"/>
</dbReference>
<dbReference type="InterPro" id="IPR036690">
    <property type="entry name" value="Fdx_antiC-bd_sf"/>
</dbReference>
<keyword evidence="12 15" id="KW-0648">Protein biosynthesis</keyword>
<dbReference type="FunFam" id="2.40.50.140:FF:000045">
    <property type="entry name" value="Phenylalanine--tRNA ligase beta subunit"/>
    <property type="match status" value="1"/>
</dbReference>
<dbReference type="GO" id="GO:0000287">
    <property type="term" value="F:magnesium ion binding"/>
    <property type="evidence" value="ECO:0007669"/>
    <property type="project" value="UniProtKB-UniRule"/>
</dbReference>
<dbReference type="SUPFAM" id="SSF50249">
    <property type="entry name" value="Nucleic acid-binding proteins"/>
    <property type="match status" value="1"/>
</dbReference>
<gene>
    <name evidence="15" type="primary">pheT</name>
    <name evidence="20" type="ORF">H9L42_11820</name>
</gene>
<dbReference type="SUPFAM" id="SSF55681">
    <property type="entry name" value="Class II aaRS and biotin synthetases"/>
    <property type="match status" value="1"/>
</dbReference>
<dbReference type="PANTHER" id="PTHR10947:SF0">
    <property type="entry name" value="PHENYLALANINE--TRNA LIGASE BETA SUBUNIT"/>
    <property type="match status" value="1"/>
</dbReference>
<feature type="domain" description="B5" evidence="19">
    <location>
        <begin position="419"/>
        <end position="494"/>
    </location>
</feature>
<organism evidence="20 21">
    <name type="scientific">Zhenpiania hominis</name>
    <dbReference type="NCBI Taxonomy" id="2763644"/>
    <lineage>
        <taxon>Bacteria</taxon>
        <taxon>Bacillati</taxon>
        <taxon>Bacillota</taxon>
        <taxon>Clostridia</taxon>
        <taxon>Peptostreptococcales</taxon>
        <taxon>Anaerovoracaceae</taxon>
        <taxon>Zhenpiania</taxon>
    </lineage>
</organism>
<evidence type="ECO:0000256" key="15">
    <source>
        <dbReference type="HAMAP-Rule" id="MF_00283"/>
    </source>
</evidence>
<dbReference type="Gene3D" id="2.40.50.140">
    <property type="entry name" value="Nucleic acid-binding proteins"/>
    <property type="match status" value="1"/>
</dbReference>
<dbReference type="GO" id="GO:0016740">
    <property type="term" value="F:transferase activity"/>
    <property type="evidence" value="ECO:0007669"/>
    <property type="project" value="UniProtKB-ARBA"/>
</dbReference>
<evidence type="ECO:0000256" key="3">
    <source>
        <dbReference type="ARBA" id="ARBA00011209"/>
    </source>
</evidence>
<dbReference type="PROSITE" id="PS51483">
    <property type="entry name" value="B5"/>
    <property type="match status" value="1"/>
</dbReference>
<dbReference type="SMART" id="SM00896">
    <property type="entry name" value="FDX-ACB"/>
    <property type="match status" value="1"/>
</dbReference>
<dbReference type="FunFam" id="3.30.56.10:FF:000002">
    <property type="entry name" value="Phenylalanine--tRNA ligase beta subunit"/>
    <property type="match status" value="1"/>
</dbReference>
<dbReference type="InterPro" id="IPR009061">
    <property type="entry name" value="DNA-bd_dom_put_sf"/>
</dbReference>
<evidence type="ECO:0000256" key="6">
    <source>
        <dbReference type="ARBA" id="ARBA00022598"/>
    </source>
</evidence>
<evidence type="ECO:0000256" key="16">
    <source>
        <dbReference type="PROSITE-ProRule" id="PRU00209"/>
    </source>
</evidence>
<evidence type="ECO:0000256" key="2">
    <source>
        <dbReference type="ARBA" id="ARBA00008653"/>
    </source>
</evidence>
<dbReference type="GO" id="GO:0006432">
    <property type="term" value="P:phenylalanyl-tRNA aminoacylation"/>
    <property type="evidence" value="ECO:0007669"/>
    <property type="project" value="UniProtKB-UniRule"/>
</dbReference>
<evidence type="ECO:0000256" key="9">
    <source>
        <dbReference type="ARBA" id="ARBA00022840"/>
    </source>
</evidence>
<dbReference type="FunFam" id="3.50.40.10:FF:000001">
    <property type="entry name" value="Phenylalanine--tRNA ligase beta subunit"/>
    <property type="match status" value="1"/>
</dbReference>
<keyword evidence="9 15" id="KW-0067">ATP-binding</keyword>
<dbReference type="RefSeq" id="WP_187303608.1">
    <property type="nucleotide sequence ID" value="NZ_JACRYT010000014.1"/>
</dbReference>
<keyword evidence="7 15" id="KW-0479">Metal-binding</keyword>
<dbReference type="SUPFAM" id="SSF56037">
    <property type="entry name" value="PheT/TilS domain"/>
    <property type="match status" value="1"/>
</dbReference>
<dbReference type="Gene3D" id="3.30.930.10">
    <property type="entry name" value="Bira Bifunctional Protein, Domain 2"/>
    <property type="match status" value="1"/>
</dbReference>
<comment type="caution">
    <text evidence="20">The sequence shown here is derived from an EMBL/GenBank/DDBJ whole genome shotgun (WGS) entry which is preliminary data.</text>
</comment>
<keyword evidence="8 15" id="KW-0547">Nucleotide-binding</keyword>
<dbReference type="Pfam" id="PF03147">
    <property type="entry name" value="FDX-ACB"/>
    <property type="match status" value="1"/>
</dbReference>
<evidence type="ECO:0000259" key="18">
    <source>
        <dbReference type="PROSITE" id="PS51447"/>
    </source>
</evidence>
<keyword evidence="4 15" id="KW-0963">Cytoplasm</keyword>
<dbReference type="CDD" id="cd02796">
    <property type="entry name" value="tRNA_bind_bactPheRS"/>
    <property type="match status" value="1"/>
</dbReference>
<dbReference type="EC" id="6.1.1.20" evidence="15"/>
<dbReference type="InterPro" id="IPR012340">
    <property type="entry name" value="NA-bd_OB-fold"/>
</dbReference>
<dbReference type="InterPro" id="IPR045864">
    <property type="entry name" value="aa-tRNA-synth_II/BPL/LPL"/>
</dbReference>
<dbReference type="Pfam" id="PF03483">
    <property type="entry name" value="B3_4"/>
    <property type="match status" value="1"/>
</dbReference>
<protein>
    <recommendedName>
        <fullName evidence="15">Phenylalanine--tRNA ligase beta subunit</fullName>
        <ecNumber evidence="15">6.1.1.20</ecNumber>
    </recommendedName>
    <alternativeName>
        <fullName evidence="15">Phenylalanyl-tRNA synthetase beta subunit</fullName>
        <shortName evidence="15">PheRS</shortName>
    </alternativeName>
</protein>
<evidence type="ECO:0000256" key="1">
    <source>
        <dbReference type="ARBA" id="ARBA00004496"/>
    </source>
</evidence>
<dbReference type="InterPro" id="IPR004532">
    <property type="entry name" value="Phe-tRNA-ligase_IIc_bsu_bact"/>
</dbReference>
<accession>A0A923NK08</accession>
<dbReference type="SUPFAM" id="SSF54991">
    <property type="entry name" value="Anticodon-binding domain of PheRS"/>
    <property type="match status" value="1"/>
</dbReference>
<evidence type="ECO:0000256" key="5">
    <source>
        <dbReference type="ARBA" id="ARBA00022555"/>
    </source>
</evidence>
<sequence length="810" mass="90382">MLVPIEWLKDYTDINVDTKEFCDRMIMSGSNLETCEYFCEEMENVVVGKIEKIEKHPDADKLVICQINVGKDDLLQIVTGAPNVFEGAYVPVALDGSRIPGPLHGQEKQDGGTVIKKGKLRGVESAGMLCSAGELGFEDKVVPIAHKDGIWILEEEYPLGQDFAEALGLRQAVVDFEITPNRPDCLSMVGMAREAAATFGERLNYPDTACQEETEKKAADFIQVEIREPELCRRYAARIVTDVKIGQSPWWLQKRLMYAGMRPINNIVDITNFVMLEFGQPIHAFDIRQIADSKIIVERAAEGEKFTTLDNTERTLTDDMLLIKDGKRGVAIAGVMGGLNSEIEADTTTILVESANFNGDSVRATSKKLGLRTEASSRFEKGIDPNLCQAAADRVCRLIEILGCGKVATGTVDVYPKEFEAKPIDVRVDRVNKVLGIELPASEMIRIFESLEMKVEGDGPILKVTPPTVRQDMISEVDFIEEVARMYGYDNLPVTLPKGNQESGKSRERALMDLARDTLCALGLNEVQTYSFVSPKGVDQVRIDEDSWERAFVKILNPLGEENSVMRTILTPNMLEVMGRNYSRKIENVKAFEIGNTFMANLMDPEQLPDEMTGLCIGLYGEGTTFFTLKGILTELLKILGIRDITFVSESEYGVYHPGRCARIRVGEEELGIMGEVYPDVAEEFGIGTRAYVCELFFDAIIRHANVEKHYEPLPKYPSTSRDIALLVDEDVQVGDIEKVIREKGRPILESVKLFDVYRGKQVAEGKKSAAFALTYRDKNKTLTDEEVAKVHESVLEALKNEVNATLREM</sequence>
<dbReference type="InterPro" id="IPR005146">
    <property type="entry name" value="B3/B4_tRNA-bd"/>
</dbReference>
<dbReference type="InterPro" id="IPR041616">
    <property type="entry name" value="PheRS_beta_core"/>
</dbReference>
<dbReference type="Pfam" id="PF03484">
    <property type="entry name" value="B5"/>
    <property type="match status" value="1"/>
</dbReference>